<gene>
    <name evidence="2" type="ORF">PUN28_014669</name>
</gene>
<sequence length="143" mass="16730">MRRANFRSFGSDDVTDGSSVFSVSSENPSLIINLSPCQDINVYTSESYLYRDGENLTYKCSFPLQYARHIMKRVCLLNIRSSSRSDGMVAGFVPVKGTNDKEKRILLWHYSFILFFFLYFYYTKIIFVRSSYYTFDTDVFKNV</sequence>
<name>A0AAW2EYK6_9HYME</name>
<dbReference type="Proteomes" id="UP001430953">
    <property type="component" value="Unassembled WGS sequence"/>
</dbReference>
<feature type="transmembrane region" description="Helical" evidence="1">
    <location>
        <begin position="105"/>
        <end position="122"/>
    </location>
</feature>
<dbReference type="AlphaFoldDB" id="A0AAW2EYK6"/>
<keyword evidence="1" id="KW-0472">Membrane</keyword>
<reference evidence="2 3" key="1">
    <citation type="submission" date="2023-03" db="EMBL/GenBank/DDBJ databases">
        <title>High recombination rates correlate with genetic variation in Cardiocondyla obscurior ants.</title>
        <authorList>
            <person name="Errbii M."/>
        </authorList>
    </citation>
    <scope>NUCLEOTIDE SEQUENCE [LARGE SCALE GENOMIC DNA]</scope>
    <source>
        <strain evidence="2">Alpha-2009</strain>
        <tissue evidence="2">Whole body</tissue>
    </source>
</reference>
<comment type="caution">
    <text evidence="2">The sequence shown here is derived from an EMBL/GenBank/DDBJ whole genome shotgun (WGS) entry which is preliminary data.</text>
</comment>
<keyword evidence="1" id="KW-1133">Transmembrane helix</keyword>
<evidence type="ECO:0000256" key="1">
    <source>
        <dbReference type="SAM" id="Phobius"/>
    </source>
</evidence>
<evidence type="ECO:0000313" key="2">
    <source>
        <dbReference type="EMBL" id="KAL0107504.1"/>
    </source>
</evidence>
<evidence type="ECO:0000313" key="3">
    <source>
        <dbReference type="Proteomes" id="UP001430953"/>
    </source>
</evidence>
<keyword evidence="1" id="KW-0812">Transmembrane</keyword>
<organism evidence="2 3">
    <name type="scientific">Cardiocondyla obscurior</name>
    <dbReference type="NCBI Taxonomy" id="286306"/>
    <lineage>
        <taxon>Eukaryota</taxon>
        <taxon>Metazoa</taxon>
        <taxon>Ecdysozoa</taxon>
        <taxon>Arthropoda</taxon>
        <taxon>Hexapoda</taxon>
        <taxon>Insecta</taxon>
        <taxon>Pterygota</taxon>
        <taxon>Neoptera</taxon>
        <taxon>Endopterygota</taxon>
        <taxon>Hymenoptera</taxon>
        <taxon>Apocrita</taxon>
        <taxon>Aculeata</taxon>
        <taxon>Formicoidea</taxon>
        <taxon>Formicidae</taxon>
        <taxon>Myrmicinae</taxon>
        <taxon>Cardiocondyla</taxon>
    </lineage>
</organism>
<protein>
    <submittedName>
        <fullName evidence="2">Uncharacterized protein</fullName>
    </submittedName>
</protein>
<keyword evidence="3" id="KW-1185">Reference proteome</keyword>
<proteinExistence type="predicted"/>
<accession>A0AAW2EYK6</accession>
<dbReference type="EMBL" id="JADYXP020000016">
    <property type="protein sequence ID" value="KAL0107504.1"/>
    <property type="molecule type" value="Genomic_DNA"/>
</dbReference>